<evidence type="ECO:0000313" key="2">
    <source>
        <dbReference type="Proteomes" id="UP001597034"/>
    </source>
</evidence>
<comment type="caution">
    <text evidence="1">The sequence shown here is derived from an EMBL/GenBank/DDBJ whole genome shotgun (WGS) entry which is preliminary data.</text>
</comment>
<dbReference type="AlphaFoldDB" id="A0ABD6DE18"/>
<protein>
    <submittedName>
        <fullName evidence="1">Uncharacterized protein</fullName>
    </submittedName>
</protein>
<organism evidence="1 2">
    <name type="scientific">Haloarchaeobius litoreus</name>
    <dbReference type="NCBI Taxonomy" id="755306"/>
    <lineage>
        <taxon>Archaea</taxon>
        <taxon>Methanobacteriati</taxon>
        <taxon>Methanobacteriota</taxon>
        <taxon>Stenosarchaea group</taxon>
        <taxon>Halobacteria</taxon>
        <taxon>Halobacteriales</taxon>
        <taxon>Halorubellaceae</taxon>
        <taxon>Haloarchaeobius</taxon>
    </lineage>
</organism>
<name>A0ABD6DE18_9EURY</name>
<dbReference type="Proteomes" id="UP001597034">
    <property type="component" value="Unassembled WGS sequence"/>
</dbReference>
<dbReference type="RefSeq" id="WP_256399853.1">
    <property type="nucleotide sequence ID" value="NZ_JANHJR010000002.1"/>
</dbReference>
<reference evidence="1 2" key="1">
    <citation type="journal article" date="2019" name="Int. J. Syst. Evol. Microbiol.">
        <title>The Global Catalogue of Microorganisms (GCM) 10K type strain sequencing project: providing services to taxonomists for standard genome sequencing and annotation.</title>
        <authorList>
            <consortium name="The Broad Institute Genomics Platform"/>
            <consortium name="The Broad Institute Genome Sequencing Center for Infectious Disease"/>
            <person name="Wu L."/>
            <person name="Ma J."/>
        </authorList>
    </citation>
    <scope>NUCLEOTIDE SEQUENCE [LARGE SCALE GENOMIC DNA]</scope>
    <source>
        <strain evidence="1 2">CGMCC 1.10390</strain>
    </source>
</reference>
<keyword evidence="2" id="KW-1185">Reference proteome</keyword>
<proteinExistence type="predicted"/>
<gene>
    <name evidence="1" type="ORF">ACFSBL_02735</name>
</gene>
<dbReference type="EMBL" id="JBHUDO010000001">
    <property type="protein sequence ID" value="MFD1644589.1"/>
    <property type="molecule type" value="Genomic_DNA"/>
</dbReference>
<sequence length="140" mass="15654">MSRPYRDFDTAREDHYSAISPYVPGMGFHFADGSPFGTDLEDPGVLVYFTTGNYDPEPGEPHDQSHDDDLVLGGVEWLVPGDQAANPPNIFADEDSSRHLRTTEAEGWHFESERDFTGLHAWVHRGNPEGVFHPTNPTID</sequence>
<evidence type="ECO:0000313" key="1">
    <source>
        <dbReference type="EMBL" id="MFD1644589.1"/>
    </source>
</evidence>
<accession>A0ABD6DE18</accession>